<dbReference type="Pfam" id="PF23232">
    <property type="entry name" value="AAA_lid_13"/>
    <property type="match status" value="1"/>
</dbReference>
<dbReference type="PANTHER" id="PTHR46411:SF2">
    <property type="entry name" value="AAA+ ATPASE DOMAIN-CONTAINING PROTEIN"/>
    <property type="match status" value="1"/>
</dbReference>
<feature type="domain" description="AAA+ ATPase" evidence="2">
    <location>
        <begin position="717"/>
        <end position="844"/>
    </location>
</feature>
<evidence type="ECO:0000256" key="1">
    <source>
        <dbReference type="SAM" id="MobiDB-lite"/>
    </source>
</evidence>
<dbReference type="Gene3D" id="3.40.50.300">
    <property type="entry name" value="P-loop containing nucleotide triphosphate hydrolases"/>
    <property type="match status" value="1"/>
</dbReference>
<dbReference type="GO" id="GO:0016887">
    <property type="term" value="F:ATP hydrolysis activity"/>
    <property type="evidence" value="ECO:0007669"/>
    <property type="project" value="InterPro"/>
</dbReference>
<feature type="region of interest" description="Disordered" evidence="1">
    <location>
        <begin position="152"/>
        <end position="222"/>
    </location>
</feature>
<feature type="compositionally biased region" description="Polar residues" evidence="1">
    <location>
        <begin position="54"/>
        <end position="63"/>
    </location>
</feature>
<sequence>MQRSTKSSARARVVEYTISEDNTGSAKPKLEAIRGDQIAKSANSENHPADSEIDLTQTTSSNPEGPDYQMQLMLLEQQNKKRLLLARQEQDRIASKLGAGRVTPSPDSSSLPVKNSSRRGASSGNTISVGQTTSEFFDWDKWAMERTLSRLPFSGQPDVSEMSSGDTTSLRQLEKAQSQHKHNSFTLTPQFRSTEWSKPVRSSENLAHNPPNMEPGRATSESRDFDNRALSVNAGSSGEWLTGTLSTHSHAVDSYQLQQMALRIQELESQLSQFHSPLKEQIEMNVQVFHCLEDVNEDGPFVKGIYLSEPEWEIYEESIRLKSHSLIPDADAYIKNRNAVFVIYHYYDENRQIEDVHRALNAHELIPRPRSYRQSVSITSKEMRESIELAFKKHCAEFQSGNITVLDSPFSWWYHVRGCLDFQHLSHRQAQLVGRLTEWIELTYGTLYDRVKDQLQRGMVSNMSMPYLIKVGDVLVSDIEHSPKGKLAKSSPSPSEGIYHDDESMPRQSSKSERKQITIWSITVRSYRYAQDFYWDSETLSIQLPGAMTENIEIEIANLKAVPLQYAPTETRDLLHNRGETFWKCRRRRLVSYEQERKDGAHARCVVDFSTYMELHPFQQHTPSGLDGSMKVKDLPKDDTPPDAPGIYLFPRIIPGFDLRTKKWIDLNTDRIRDVTWNDKAFKSLVADEDMKEVILALVTNQLESEKGTDLIDNKGNGLIMLLHGPPGTGKTFTAESVAEIAKKPLYAVTCGDIGTKPEQVEKYLQSVFYLGKIWNCVVLLDEAEVFLEQRSLQDLERNALVSVFLRSLEYYDGILILTTNRVGSFDEAFKSRIQLALRYYALEAGQRKQIWRNFFHRLEELGEDVSIDFDDIRLHIEELADYPMNGRQIRNSITTGRQLAKYMNKKMTFAHLKKTITLANKFDRYLADVRETEVEESTTRGVDGRYTDEFWARSDGVR</sequence>
<dbReference type="AlphaFoldDB" id="A0A9N9UBB1"/>
<feature type="region of interest" description="Disordered" evidence="1">
    <location>
        <begin position="35"/>
        <end position="67"/>
    </location>
</feature>
<feature type="region of interest" description="Disordered" evidence="1">
    <location>
        <begin position="95"/>
        <end position="129"/>
    </location>
</feature>
<comment type="caution">
    <text evidence="3">The sequence shown here is derived from an EMBL/GenBank/DDBJ whole genome shotgun (WGS) entry which is preliminary data.</text>
</comment>
<dbReference type="GO" id="GO:0005524">
    <property type="term" value="F:ATP binding"/>
    <property type="evidence" value="ECO:0007669"/>
    <property type="project" value="InterPro"/>
</dbReference>
<organism evidence="3 4">
    <name type="scientific">Clonostachys byssicola</name>
    <dbReference type="NCBI Taxonomy" id="160290"/>
    <lineage>
        <taxon>Eukaryota</taxon>
        <taxon>Fungi</taxon>
        <taxon>Dikarya</taxon>
        <taxon>Ascomycota</taxon>
        <taxon>Pezizomycotina</taxon>
        <taxon>Sordariomycetes</taxon>
        <taxon>Hypocreomycetidae</taxon>
        <taxon>Hypocreales</taxon>
        <taxon>Bionectriaceae</taxon>
        <taxon>Clonostachys</taxon>
    </lineage>
</organism>
<feature type="region of interest" description="Disordered" evidence="1">
    <location>
        <begin position="483"/>
        <end position="512"/>
    </location>
</feature>
<dbReference type="InterPro" id="IPR056599">
    <property type="entry name" value="AAA_lid_fung"/>
</dbReference>
<evidence type="ECO:0000313" key="3">
    <source>
        <dbReference type="EMBL" id="CAG9986756.1"/>
    </source>
</evidence>
<feature type="compositionally biased region" description="Polar residues" evidence="1">
    <location>
        <begin position="184"/>
        <end position="206"/>
    </location>
</feature>
<dbReference type="Pfam" id="PF00004">
    <property type="entry name" value="AAA"/>
    <property type="match status" value="1"/>
</dbReference>
<dbReference type="InterPro" id="IPR003959">
    <property type="entry name" value="ATPase_AAA_core"/>
</dbReference>
<dbReference type="InterPro" id="IPR027417">
    <property type="entry name" value="P-loop_NTPase"/>
</dbReference>
<reference evidence="4" key="1">
    <citation type="submission" date="2019-06" db="EMBL/GenBank/DDBJ databases">
        <authorList>
            <person name="Broberg M."/>
        </authorList>
    </citation>
    <scope>NUCLEOTIDE SEQUENCE [LARGE SCALE GENOMIC DNA]</scope>
</reference>
<dbReference type="OrthoDB" id="10042665at2759"/>
<feature type="compositionally biased region" description="Basic and acidic residues" evidence="1">
    <location>
        <begin position="498"/>
        <end position="512"/>
    </location>
</feature>
<dbReference type="SMART" id="SM00382">
    <property type="entry name" value="AAA"/>
    <property type="match status" value="1"/>
</dbReference>
<protein>
    <recommendedName>
        <fullName evidence="2">AAA+ ATPase domain-containing protein</fullName>
    </recommendedName>
</protein>
<keyword evidence="4" id="KW-1185">Reference proteome</keyword>
<accession>A0A9N9UBB1</accession>
<reference evidence="3 4" key="2">
    <citation type="submission" date="2021-10" db="EMBL/GenBank/DDBJ databases">
        <authorList>
            <person name="Piombo E."/>
        </authorList>
    </citation>
    <scope>NUCLEOTIDE SEQUENCE [LARGE SCALE GENOMIC DNA]</scope>
</reference>
<dbReference type="EMBL" id="CABFNO020001405">
    <property type="protein sequence ID" value="CAG9986756.1"/>
    <property type="molecule type" value="Genomic_DNA"/>
</dbReference>
<dbReference type="InterPro" id="IPR003593">
    <property type="entry name" value="AAA+_ATPase"/>
</dbReference>
<proteinExistence type="predicted"/>
<feature type="compositionally biased region" description="Polar residues" evidence="1">
    <location>
        <begin position="105"/>
        <end position="129"/>
    </location>
</feature>
<evidence type="ECO:0000259" key="2">
    <source>
        <dbReference type="SMART" id="SM00382"/>
    </source>
</evidence>
<name>A0A9N9UBB1_9HYPO</name>
<evidence type="ECO:0000313" key="4">
    <source>
        <dbReference type="Proteomes" id="UP000754883"/>
    </source>
</evidence>
<gene>
    <name evidence="3" type="ORF">CBYS24578_00007954</name>
</gene>
<dbReference type="PANTHER" id="PTHR46411">
    <property type="entry name" value="FAMILY ATPASE, PUTATIVE-RELATED"/>
    <property type="match status" value="1"/>
</dbReference>
<dbReference type="Proteomes" id="UP000754883">
    <property type="component" value="Unassembled WGS sequence"/>
</dbReference>
<feature type="compositionally biased region" description="Polar residues" evidence="1">
    <location>
        <begin position="161"/>
        <end position="171"/>
    </location>
</feature>
<dbReference type="SUPFAM" id="SSF52540">
    <property type="entry name" value="P-loop containing nucleoside triphosphate hydrolases"/>
    <property type="match status" value="1"/>
</dbReference>
<dbReference type="CDD" id="cd19481">
    <property type="entry name" value="RecA-like_protease"/>
    <property type="match status" value="1"/>
</dbReference>